<sequence length="849" mass="96016">MLAAKPTIFPVGFLIRTQKQHSDLVGNLLSCAHFTGPPIFNDLDNMTQNSKPLWLTLVSWAQKLLVKSKLIPTDPVADLNINQQDTIAYVLKTDSLSDKIALSHVCAKLGLPDPYAKLTVKDLSAPRVVATEGAKPLFGKRRDNQEFLSSFQELLALHRSDPNLDVKLVPVGLFWGRKPGKEGDNMSSAMIERESPSWLRKFFMLLFLGRRNFVQFSQPVSLRYMADQHGTDESIAHKLSRVARVHFGRQRRVVTGPSLPRREQMIDALMRSDNIQNAIKEEAQSKNISEDKARQRAYEYLDEVAAGYSDNLVRVADHILTWLWNKLYRGIQITGADRVRQLAHDGHEVVFVPCHRSHMDYLLLSYLLYYQGMVPPHIAAGINLNFWPAGPIFRKGGAFFIRRSFAGNKLYTAIFKEYLDTLFAKGYSVEYFCEGGRSRTGRLLAPKTGMIAMTMQSMMRGTERPITFVPVYLGYDHVMEVATYHKELRGKKKEKESVWQVLGAIRKLRNYGQCYVNFGKPITIHQFLNQQVPDWRKDAGPQGDQKPSWLTPAVNKLANQIMRHINDAAAISPAPLTSLTLLASEQNAMERSQLESQLELYLQLLRKSEYSQHSTVPEMSGAELLQQALDLNKFEVTQDQLGEIISLTEQSAITMTYYRNNILHLLLMPALLASLVTHHKPKAREDLVALAMQFVPMLRAELFFNPECADAYLNRILDAMVELGLLRENKLIKASPDAANQLRLLASVAQETLQRYGILFNMLVHHPGIDRASLEKESQLLAKRLGSLNGISAPEFFDKKLYGNLTIRLKEFGFFDEDSPLIAQTCDTINSLLSDSVLQSIEQSLTPNS</sequence>
<comment type="domain">
    <text evidence="15">The HXXXXD motif is essential for acyltransferase activity and may constitute the binding site for the phosphate moiety of the glycerol-3-phosphate.</text>
</comment>
<keyword evidence="13 15" id="KW-0012">Acyltransferase</keyword>
<dbReference type="SMART" id="SM00563">
    <property type="entry name" value="PlsC"/>
    <property type="match status" value="1"/>
</dbReference>
<keyword evidence="10 15" id="KW-0472">Membrane</keyword>
<dbReference type="NCBIfam" id="TIGR03703">
    <property type="entry name" value="plsB"/>
    <property type="match status" value="1"/>
</dbReference>
<dbReference type="GO" id="GO:0005886">
    <property type="term" value="C:plasma membrane"/>
    <property type="evidence" value="ECO:0007669"/>
    <property type="project" value="UniProtKB-SubCell"/>
</dbReference>
<evidence type="ECO:0000256" key="8">
    <source>
        <dbReference type="ARBA" id="ARBA00022516"/>
    </source>
</evidence>
<dbReference type="NCBIfam" id="NF003441">
    <property type="entry name" value="PRK04974.1"/>
    <property type="match status" value="1"/>
</dbReference>
<dbReference type="InterPro" id="IPR028354">
    <property type="entry name" value="GPAT_PlsB"/>
</dbReference>
<accession>A0AA37RWB4</accession>
<name>A0AA37RWB4_9GAMM</name>
<keyword evidence="11 15" id="KW-0594">Phospholipid biosynthesis</keyword>
<dbReference type="Pfam" id="PF01553">
    <property type="entry name" value="Acyltransferase"/>
    <property type="match status" value="1"/>
</dbReference>
<organism evidence="17 18">
    <name type="scientific">Paraferrimonas sedimenticola</name>
    <dbReference type="NCBI Taxonomy" id="375674"/>
    <lineage>
        <taxon>Bacteria</taxon>
        <taxon>Pseudomonadati</taxon>
        <taxon>Pseudomonadota</taxon>
        <taxon>Gammaproteobacteria</taxon>
        <taxon>Alteromonadales</taxon>
        <taxon>Ferrimonadaceae</taxon>
        <taxon>Paraferrimonas</taxon>
    </lineage>
</organism>
<comment type="caution">
    <text evidence="17">The sequence shown here is derived from an EMBL/GenBank/DDBJ whole genome shotgun (WGS) entry which is preliminary data.</text>
</comment>
<dbReference type="PANTHER" id="PTHR12563">
    <property type="entry name" value="GLYCEROL-3-PHOSPHATE ACYLTRANSFERASE"/>
    <property type="match status" value="1"/>
</dbReference>
<dbReference type="GO" id="GO:0016024">
    <property type="term" value="P:CDP-diacylglycerol biosynthetic process"/>
    <property type="evidence" value="ECO:0007669"/>
    <property type="project" value="UniProtKB-UniRule"/>
</dbReference>
<dbReference type="AlphaFoldDB" id="A0AA37RWB4"/>
<feature type="short sequence motif" description="HXXXXD motif" evidence="15">
    <location>
        <begin position="354"/>
        <end position="359"/>
    </location>
</feature>
<dbReference type="InterPro" id="IPR022284">
    <property type="entry name" value="GPAT/DHAPAT"/>
</dbReference>
<protein>
    <recommendedName>
        <fullName evidence="6 15">Glycerol-3-phosphate acyltransferase</fullName>
        <shortName evidence="15">GPAT</shortName>
        <ecNumber evidence="5 15">2.3.1.15</ecNumber>
    </recommendedName>
</protein>
<evidence type="ECO:0000259" key="16">
    <source>
        <dbReference type="SMART" id="SM00563"/>
    </source>
</evidence>
<evidence type="ECO:0000256" key="3">
    <source>
        <dbReference type="ARBA" id="ARBA00005189"/>
    </source>
</evidence>
<evidence type="ECO:0000313" key="18">
    <source>
        <dbReference type="Proteomes" id="UP001161422"/>
    </source>
</evidence>
<comment type="similarity">
    <text evidence="4 15">Belongs to the GPAT/DAPAT family.</text>
</comment>
<keyword evidence="8 15" id="KW-0444">Lipid biosynthesis</keyword>
<reference evidence="17" key="1">
    <citation type="journal article" date="2014" name="Int. J. Syst. Evol. Microbiol.">
        <title>Complete genome sequence of Corynebacterium casei LMG S-19264T (=DSM 44701T), isolated from a smear-ripened cheese.</title>
        <authorList>
            <consortium name="US DOE Joint Genome Institute (JGI-PGF)"/>
            <person name="Walter F."/>
            <person name="Albersmeier A."/>
            <person name="Kalinowski J."/>
            <person name="Ruckert C."/>
        </authorList>
    </citation>
    <scope>NUCLEOTIDE SEQUENCE</scope>
    <source>
        <strain evidence="17">NBRC 101628</strain>
    </source>
</reference>
<keyword evidence="9 15" id="KW-0808">Transferase</keyword>
<comment type="pathway">
    <text evidence="3">Lipid metabolism.</text>
</comment>
<gene>
    <name evidence="15 17" type="primary">plsB</name>
    <name evidence="17" type="ORF">GCM10007895_12780</name>
</gene>
<evidence type="ECO:0000256" key="2">
    <source>
        <dbReference type="ARBA" id="ARBA00004765"/>
    </source>
</evidence>
<dbReference type="PIRSF" id="PIRSF500064">
    <property type="entry name" value="GPAT"/>
    <property type="match status" value="1"/>
</dbReference>
<dbReference type="Pfam" id="PF19277">
    <property type="entry name" value="GPAT_C"/>
    <property type="match status" value="1"/>
</dbReference>
<evidence type="ECO:0000256" key="9">
    <source>
        <dbReference type="ARBA" id="ARBA00022679"/>
    </source>
</evidence>
<dbReference type="EMBL" id="BSNC01000003">
    <property type="protein sequence ID" value="GLP95972.1"/>
    <property type="molecule type" value="Genomic_DNA"/>
</dbReference>
<keyword evidence="15" id="KW-0443">Lipid metabolism</keyword>
<proteinExistence type="inferred from homology"/>
<comment type="catalytic activity">
    <reaction evidence="14 15">
        <text>sn-glycerol 3-phosphate + an acyl-CoA = a 1-acyl-sn-glycero-3-phosphate + CoA</text>
        <dbReference type="Rhea" id="RHEA:15325"/>
        <dbReference type="ChEBI" id="CHEBI:57287"/>
        <dbReference type="ChEBI" id="CHEBI:57597"/>
        <dbReference type="ChEBI" id="CHEBI:57970"/>
        <dbReference type="ChEBI" id="CHEBI:58342"/>
        <dbReference type="EC" id="2.3.1.15"/>
    </reaction>
</comment>
<dbReference type="PIRSF" id="PIRSF000437">
    <property type="entry name" value="GPAT_DHAPAT"/>
    <property type="match status" value="1"/>
</dbReference>
<dbReference type="InterPro" id="IPR045520">
    <property type="entry name" value="GPAT/DHAPAT_C"/>
</dbReference>
<comment type="subcellular location">
    <subcellularLocation>
        <location evidence="1 15">Cell membrane</location>
        <topology evidence="1 15">Peripheral membrane protein</topology>
        <orientation evidence="1 15">Cytoplasmic side</orientation>
    </subcellularLocation>
</comment>
<keyword evidence="7 15" id="KW-1003">Cell membrane</keyword>
<evidence type="ECO:0000256" key="6">
    <source>
        <dbReference type="ARBA" id="ARBA00013432"/>
    </source>
</evidence>
<keyword evidence="12 15" id="KW-1208">Phospholipid metabolism</keyword>
<evidence type="ECO:0000256" key="10">
    <source>
        <dbReference type="ARBA" id="ARBA00023136"/>
    </source>
</evidence>
<evidence type="ECO:0000256" key="4">
    <source>
        <dbReference type="ARBA" id="ARBA00007937"/>
    </source>
</evidence>
<dbReference type="CDD" id="cd07993">
    <property type="entry name" value="LPLAT_DHAPAT-like"/>
    <property type="match status" value="1"/>
</dbReference>
<dbReference type="EC" id="2.3.1.15" evidence="5 15"/>
<reference evidence="17" key="2">
    <citation type="submission" date="2023-01" db="EMBL/GenBank/DDBJ databases">
        <title>Draft genome sequence of Paraferrimonas sedimenticola strain NBRC 101628.</title>
        <authorList>
            <person name="Sun Q."/>
            <person name="Mori K."/>
        </authorList>
    </citation>
    <scope>NUCLEOTIDE SEQUENCE</scope>
    <source>
        <strain evidence="17">NBRC 101628</strain>
    </source>
</reference>
<comment type="pathway">
    <text evidence="2 15">Phospholipid metabolism; CDP-diacylglycerol biosynthesis; CDP-diacylglycerol from sn-glycerol 3-phosphate: step 1/3.</text>
</comment>
<dbReference type="HAMAP" id="MF_00393">
    <property type="entry name" value="Glyc3P_acyltrans"/>
    <property type="match status" value="1"/>
</dbReference>
<dbReference type="Proteomes" id="UP001161422">
    <property type="component" value="Unassembled WGS sequence"/>
</dbReference>
<evidence type="ECO:0000256" key="7">
    <source>
        <dbReference type="ARBA" id="ARBA00022475"/>
    </source>
</evidence>
<evidence type="ECO:0000256" key="5">
    <source>
        <dbReference type="ARBA" id="ARBA00013113"/>
    </source>
</evidence>
<evidence type="ECO:0000256" key="13">
    <source>
        <dbReference type="ARBA" id="ARBA00023315"/>
    </source>
</evidence>
<evidence type="ECO:0000256" key="11">
    <source>
        <dbReference type="ARBA" id="ARBA00023209"/>
    </source>
</evidence>
<dbReference type="InterPro" id="IPR041728">
    <property type="entry name" value="GPAT/DHAPAT_LPLAT"/>
</dbReference>
<evidence type="ECO:0000256" key="1">
    <source>
        <dbReference type="ARBA" id="ARBA00004413"/>
    </source>
</evidence>
<dbReference type="PANTHER" id="PTHR12563:SF17">
    <property type="entry name" value="DIHYDROXYACETONE PHOSPHATE ACYLTRANSFERASE"/>
    <property type="match status" value="1"/>
</dbReference>
<dbReference type="GO" id="GO:0004366">
    <property type="term" value="F:glycerol-3-phosphate O-acyltransferase activity"/>
    <property type="evidence" value="ECO:0007669"/>
    <property type="project" value="UniProtKB-UniRule"/>
</dbReference>
<dbReference type="InterPro" id="IPR002123">
    <property type="entry name" value="Plipid/glycerol_acylTrfase"/>
</dbReference>
<evidence type="ECO:0000256" key="14">
    <source>
        <dbReference type="ARBA" id="ARBA00048427"/>
    </source>
</evidence>
<evidence type="ECO:0000313" key="17">
    <source>
        <dbReference type="EMBL" id="GLP95972.1"/>
    </source>
</evidence>
<feature type="domain" description="Phospholipid/glycerol acyltransferase" evidence="16">
    <location>
        <begin position="349"/>
        <end position="476"/>
    </location>
</feature>
<evidence type="ECO:0000256" key="12">
    <source>
        <dbReference type="ARBA" id="ARBA00023264"/>
    </source>
</evidence>
<keyword evidence="18" id="KW-1185">Reference proteome</keyword>
<evidence type="ECO:0000256" key="15">
    <source>
        <dbReference type="HAMAP-Rule" id="MF_00393"/>
    </source>
</evidence>
<dbReference type="SUPFAM" id="SSF69593">
    <property type="entry name" value="Glycerol-3-phosphate (1)-acyltransferase"/>
    <property type="match status" value="1"/>
</dbReference>
<dbReference type="GO" id="GO:0006631">
    <property type="term" value="P:fatty acid metabolic process"/>
    <property type="evidence" value="ECO:0007669"/>
    <property type="project" value="TreeGrafter"/>
</dbReference>